<dbReference type="eggNOG" id="COG2220">
    <property type="taxonomic scope" value="Bacteria"/>
</dbReference>
<dbReference type="SUPFAM" id="SSF56281">
    <property type="entry name" value="Metallo-hydrolase/oxidoreductase"/>
    <property type="match status" value="1"/>
</dbReference>
<dbReference type="OrthoDB" id="9805728at2"/>
<dbReference type="InterPro" id="IPR001279">
    <property type="entry name" value="Metallo-B-lactamas"/>
</dbReference>
<reference evidence="2 3" key="1">
    <citation type="journal article" date="2006" name="Proc. Natl. Acad. Sci. U.S.A.">
        <title>Evolution of sensory complexity recorded in a myxobacterial genome.</title>
        <authorList>
            <person name="Goldman B.S."/>
            <person name="Nierman W.C."/>
            <person name="Kaiser D."/>
            <person name="Slater S.C."/>
            <person name="Durkin A.S."/>
            <person name="Eisen J.A."/>
            <person name="Ronning C.M."/>
            <person name="Barbazuk W.B."/>
            <person name="Blanchard M."/>
            <person name="Field C."/>
            <person name="Halling C."/>
            <person name="Hinkle G."/>
            <person name="Iartchuk O."/>
            <person name="Kim H.S."/>
            <person name="Mackenzie C."/>
            <person name="Madupu R."/>
            <person name="Miller N."/>
            <person name="Shvartsbeyn A."/>
            <person name="Sullivan S.A."/>
            <person name="Vaudin M."/>
            <person name="Wiegand R."/>
            <person name="Kaplan H.B."/>
        </authorList>
    </citation>
    <scope>NUCLEOTIDE SEQUENCE [LARGE SCALE GENOMIC DNA]</scope>
    <source>
        <strain evidence="3">DK1622</strain>
    </source>
</reference>
<dbReference type="GO" id="GO:0005737">
    <property type="term" value="C:cytoplasm"/>
    <property type="evidence" value="ECO:0007669"/>
    <property type="project" value="TreeGrafter"/>
</dbReference>
<evidence type="ECO:0000259" key="1">
    <source>
        <dbReference type="Pfam" id="PF12706"/>
    </source>
</evidence>
<dbReference type="HOGENOM" id="CLU_020884_1_1_7"/>
<dbReference type="Pfam" id="PF12706">
    <property type="entry name" value="Lactamase_B_2"/>
    <property type="match status" value="1"/>
</dbReference>
<proteinExistence type="predicted"/>
<dbReference type="PANTHER" id="PTHR15032">
    <property type="entry name" value="N-ACYL-PHOSPHATIDYLETHANOLAMINE-HYDROLYZING PHOSPHOLIPASE D"/>
    <property type="match status" value="1"/>
</dbReference>
<dbReference type="STRING" id="246197.MXAN_6634"/>
<feature type="domain" description="Metallo-beta-lactamase" evidence="1">
    <location>
        <begin position="183"/>
        <end position="379"/>
    </location>
</feature>
<evidence type="ECO:0000313" key="2">
    <source>
        <dbReference type="EMBL" id="ABF91179.1"/>
    </source>
</evidence>
<dbReference type="EMBL" id="CP000113">
    <property type="protein sequence ID" value="ABF91179.1"/>
    <property type="molecule type" value="Genomic_DNA"/>
</dbReference>
<dbReference type="KEGG" id="mxa:MXAN_6634"/>
<dbReference type="EnsemblBacteria" id="ABF91179">
    <property type="protein sequence ID" value="ABF91179"/>
    <property type="gene ID" value="MXAN_6634"/>
</dbReference>
<dbReference type="InterPro" id="IPR036866">
    <property type="entry name" value="RibonucZ/Hydroxyglut_hydro"/>
</dbReference>
<dbReference type="Gene3D" id="3.60.15.10">
    <property type="entry name" value="Ribonuclease Z/Hydroxyacylglutathione hydrolase-like"/>
    <property type="match status" value="1"/>
</dbReference>
<gene>
    <name evidence="2" type="ordered locus">MXAN_6634</name>
</gene>
<protein>
    <recommendedName>
        <fullName evidence="1">Metallo-beta-lactamase domain-containing protein</fullName>
    </recommendedName>
</protein>
<dbReference type="AlphaFoldDB" id="Q1CXX2"/>
<evidence type="ECO:0000313" key="3">
    <source>
        <dbReference type="Proteomes" id="UP000002402"/>
    </source>
</evidence>
<organism evidence="2 3">
    <name type="scientific">Myxococcus xanthus (strain DK1622)</name>
    <dbReference type="NCBI Taxonomy" id="246197"/>
    <lineage>
        <taxon>Bacteria</taxon>
        <taxon>Pseudomonadati</taxon>
        <taxon>Myxococcota</taxon>
        <taxon>Myxococcia</taxon>
        <taxon>Myxococcales</taxon>
        <taxon>Cystobacterineae</taxon>
        <taxon>Myxococcaceae</taxon>
        <taxon>Myxococcus</taxon>
    </lineage>
</organism>
<accession>Q1CXX2</accession>
<dbReference type="PANTHER" id="PTHR15032:SF4">
    <property type="entry name" value="N-ACYL-PHOSPHATIDYLETHANOLAMINE-HYDROLYZING PHOSPHOLIPASE D"/>
    <property type="match status" value="1"/>
</dbReference>
<name>Q1CXX2_MYXXD</name>
<keyword evidence="3" id="KW-1185">Reference proteome</keyword>
<dbReference type="Proteomes" id="UP000002402">
    <property type="component" value="Chromosome"/>
</dbReference>
<sequence>MSGGLRGAEALAFSSARRRCVTPAVQWRPQTGVAGCRTGANPVHCRAETWTSSPGRAGVFPVLSEWSTAPMSLDRSSRPMTKLLSLVLLLSAPWLGGCLFAGPRHQGPVTEHFDGEQFQNLEPINRLSPEEVFKALRKGPRGPWRDYEEFAPGKPPPERVGPGQLRVTFINHATVLVQADGLNMLTDPIYSDRPSPVPFIGPRRVRPPGIRFEDLPPIDVVVVSHNHYDHMDLPTLRRLEEAHHPRFIVGLGNKALLDGEGFRHVVELDWWKSTEVAPGRTVTAVPAQHRSNRGLTDSAATLWAGYVLATSGGPVFFAGDTGFGPHFAMMAERFGPMRLSVLPIGAYRPTAFRPVHMGPVEALQAHKVLRSATSVAMHYGTFALALDGQDEAKYHLLWLLAREPVRPRFWALGFGEGRDVPALD</sequence>